<evidence type="ECO:0000256" key="1">
    <source>
        <dbReference type="SAM" id="MobiDB-lite"/>
    </source>
</evidence>
<name>A0A1I6NT81_9PSEU</name>
<feature type="compositionally biased region" description="Low complexity" evidence="1">
    <location>
        <begin position="735"/>
        <end position="745"/>
    </location>
</feature>
<gene>
    <name evidence="2" type="ORF">SAMN05660874_00087</name>
</gene>
<feature type="region of interest" description="Disordered" evidence="1">
    <location>
        <begin position="842"/>
        <end position="905"/>
    </location>
</feature>
<feature type="region of interest" description="Disordered" evidence="1">
    <location>
        <begin position="685"/>
        <end position="754"/>
    </location>
</feature>
<feature type="compositionally biased region" description="Low complexity" evidence="1">
    <location>
        <begin position="466"/>
        <end position="481"/>
    </location>
</feature>
<evidence type="ECO:0000313" key="3">
    <source>
        <dbReference type="Proteomes" id="UP000198852"/>
    </source>
</evidence>
<reference evidence="3" key="1">
    <citation type="submission" date="2016-10" db="EMBL/GenBank/DDBJ databases">
        <authorList>
            <person name="Varghese N."/>
            <person name="Submissions S."/>
        </authorList>
    </citation>
    <scope>NUCLEOTIDE SEQUENCE [LARGE SCALE GENOMIC DNA]</scope>
    <source>
        <strain evidence="3">DSM 44771</strain>
    </source>
</reference>
<organism evidence="2 3">
    <name type="scientific">Saccharopolyspora flava</name>
    <dbReference type="NCBI Taxonomy" id="95161"/>
    <lineage>
        <taxon>Bacteria</taxon>
        <taxon>Bacillati</taxon>
        <taxon>Actinomycetota</taxon>
        <taxon>Actinomycetes</taxon>
        <taxon>Pseudonocardiales</taxon>
        <taxon>Pseudonocardiaceae</taxon>
        <taxon>Saccharopolyspora</taxon>
    </lineage>
</organism>
<dbReference type="OrthoDB" id="3667561at2"/>
<dbReference type="EMBL" id="FOZX01000001">
    <property type="protein sequence ID" value="SFS31143.1"/>
    <property type="molecule type" value="Genomic_DNA"/>
</dbReference>
<dbReference type="RefSeq" id="WP_093412832.1">
    <property type="nucleotide sequence ID" value="NZ_FOZX01000001.1"/>
</dbReference>
<feature type="compositionally biased region" description="Pro residues" evidence="1">
    <location>
        <begin position="482"/>
        <end position="492"/>
    </location>
</feature>
<feature type="compositionally biased region" description="Low complexity" evidence="1">
    <location>
        <begin position="444"/>
        <end position="459"/>
    </location>
</feature>
<feature type="region of interest" description="Disordered" evidence="1">
    <location>
        <begin position="531"/>
        <end position="658"/>
    </location>
</feature>
<accession>A0A1I6NT81</accession>
<proteinExistence type="predicted"/>
<feature type="compositionally biased region" description="Low complexity" evidence="1">
    <location>
        <begin position="878"/>
        <end position="900"/>
    </location>
</feature>
<feature type="compositionally biased region" description="Low complexity" evidence="1">
    <location>
        <begin position="771"/>
        <end position="790"/>
    </location>
</feature>
<feature type="compositionally biased region" description="Low complexity" evidence="1">
    <location>
        <begin position="589"/>
        <end position="605"/>
    </location>
</feature>
<feature type="region of interest" description="Disordered" evidence="1">
    <location>
        <begin position="771"/>
        <end position="804"/>
    </location>
</feature>
<keyword evidence="3" id="KW-1185">Reference proteome</keyword>
<feature type="compositionally biased region" description="Pro residues" evidence="1">
    <location>
        <begin position="578"/>
        <end position="588"/>
    </location>
</feature>
<dbReference type="Gene3D" id="3.90.176.10">
    <property type="entry name" value="Toxin ADP-ribosyltransferase, Chain A, domain 1"/>
    <property type="match status" value="1"/>
</dbReference>
<dbReference type="AlphaFoldDB" id="A0A1I6NT81"/>
<feature type="compositionally biased region" description="Basic and acidic residues" evidence="1">
    <location>
        <begin position="858"/>
        <end position="870"/>
    </location>
</feature>
<feature type="region of interest" description="Disordered" evidence="1">
    <location>
        <begin position="442"/>
        <end position="519"/>
    </location>
</feature>
<protein>
    <submittedName>
        <fullName evidence="2">Uncharacterized protein</fullName>
    </submittedName>
</protein>
<dbReference type="Proteomes" id="UP000198852">
    <property type="component" value="Unassembled WGS sequence"/>
</dbReference>
<feature type="compositionally biased region" description="Acidic residues" evidence="1">
    <location>
        <begin position="694"/>
        <end position="708"/>
    </location>
</feature>
<dbReference type="STRING" id="95161.SAMN05660874_00087"/>
<evidence type="ECO:0000313" key="2">
    <source>
        <dbReference type="EMBL" id="SFS31143.1"/>
    </source>
</evidence>
<feature type="compositionally biased region" description="Low complexity" evidence="1">
    <location>
        <begin position="552"/>
        <end position="577"/>
    </location>
</feature>
<sequence length="1188" mass="121115">MASLVVERTGAGVIVRAEEAPVPTPPPFTLADGRTQIYVDEAALPVFDQLEPETLARLRAELRPDGIGLPAIRLLSPRAGLAAPNGSRPLALRLAEALDVEVVAPDGDLVVLPGGELFSAGEQTGWVGFRPGASKSHDGPRYPLPEWQDGLSTSLRTRPIDPRITITPIPAGVWVRAAGQPPRPHSDVGFRLPLSRNRLAVVVGAPGEPLPAAEALAAFVSGLPASLRDTFGLICYGPEPVTVRPVAQQLAELTGQAVHGCHAVPQYLPEGGQTWLVPDESGNPSWLPFVLESTYQPGVPPTPRNWLPPVSGLTGAGTGTFWLQDGWLVDVLATGLLVRPVRVPVDPVASRLPISPGAVNLVVSSAGGPPPERVLTAVERLVAELPAAARERLRLVATPHAAPDYLSRLAASLEVDVHVLGIDGPGPAVALAPNAPLRSHPWEAGAPAPAGPASGRPVAWIPAPPSGATAAPSTGPSTGPKPVVPQPVPPGAPAVAARPETAVPAAGPHPVRHQATEPLRIVSPVTVDAEGRMRPIGDGWQPGEPGGPAPAVPAATEASTAPAVSPEAGPSVSTAPASPGPGPTPPGPVSLGPAIPLPQLSQPQSTQVPEVAAQNAPSSPATEPAETGSAPVEPAGQPAAEQTTADAPDNAVPENSVPGAKPVVVSAVSVPVTATSVQIPAVASSTPLPSMAETEPEPAPEPAVEDTTPEPATPEPAAPVPAGSEPAAPEPPKTAPAAPVSSGPASAPPPVSAAPAPLPVAEPVAPPIAPAAAAAAPGPAPLGPAVANRPTTPPPVHAPAPAAVAQRTAPGQVVPMPQAVPASAAVPAAAAVAAVPTVSADAAPAHDVQTTETVSVDARAETATERRSSEPDAAWNETAVASPVSATEVVESVETASEAQAADEDRTAFDAVAEEQGEAERAGSDDQVAAAALKPLLLKDHTSTEEDRQRFKKSLGWKYDAATLSVTRLLAERPGLRGGMPVDDAMLTELAAVHVFATSDQRELVEAIRTGDTEAHYPFISCLAGGLRRLPSLQGLVVRGGPGDAETVADYVVGSELIEPAPMLGVSDDSAVPGSVELLIWSVTARRLGGLAADDNAADVVFPPATSYRVLAVEADAGRVLLTEVGKKQRSEEARQRHDARVLERLTEAVKHRDELPATGRTEPDRDRYSVLLGEPANPFATPAAVDR</sequence>